<dbReference type="InterPro" id="IPR055135">
    <property type="entry name" value="PRMT_dom"/>
</dbReference>
<protein>
    <submittedName>
        <fullName evidence="5">Class I-like SAM-binding methyltransferase super protein</fullName>
    </submittedName>
</protein>
<reference evidence="5 6" key="1">
    <citation type="journal article" date="2015" name="Genome Biol. Evol.">
        <title>Comparative Genomics of a Bacterivorous Green Alga Reveals Evolutionary Causalities and Consequences of Phago-Mixotrophic Mode of Nutrition.</title>
        <authorList>
            <person name="Burns J.A."/>
            <person name="Paasch A."/>
            <person name="Narechania A."/>
            <person name="Kim E."/>
        </authorList>
    </citation>
    <scope>NUCLEOTIDE SEQUENCE [LARGE SCALE GENOMIC DNA]</scope>
    <source>
        <strain evidence="5 6">PLY_AMNH</strain>
    </source>
</reference>
<comment type="caution">
    <text evidence="5">The sequence shown here is derived from an EMBL/GenBank/DDBJ whole genome shotgun (WGS) entry which is preliminary data.</text>
</comment>
<keyword evidence="2" id="KW-0808">Transferase</keyword>
<evidence type="ECO:0000313" key="5">
    <source>
        <dbReference type="EMBL" id="KAK3244973.1"/>
    </source>
</evidence>
<dbReference type="GO" id="GO:0032259">
    <property type="term" value="P:methylation"/>
    <property type="evidence" value="ECO:0007669"/>
    <property type="project" value="UniProtKB-KW"/>
</dbReference>
<proteinExistence type="predicted"/>
<keyword evidence="1" id="KW-0489">Methyltransferase</keyword>
<name>A0AAE0EYB2_9CHLO</name>
<evidence type="ECO:0000256" key="2">
    <source>
        <dbReference type="ARBA" id="ARBA00022679"/>
    </source>
</evidence>
<dbReference type="PANTHER" id="PTHR11006">
    <property type="entry name" value="PROTEIN ARGININE N-METHYLTRANSFERASE"/>
    <property type="match status" value="1"/>
</dbReference>
<dbReference type="EMBL" id="LGRX02031161">
    <property type="protein sequence ID" value="KAK3244973.1"/>
    <property type="molecule type" value="Genomic_DNA"/>
</dbReference>
<feature type="domain" description="Protein arginine N-methyltransferase" evidence="4">
    <location>
        <begin position="26"/>
        <end position="105"/>
    </location>
</feature>
<keyword evidence="6" id="KW-1185">Reference proteome</keyword>
<dbReference type="InterPro" id="IPR025799">
    <property type="entry name" value="Arg_MeTrfase"/>
</dbReference>
<evidence type="ECO:0000256" key="3">
    <source>
        <dbReference type="ARBA" id="ARBA00022691"/>
    </source>
</evidence>
<dbReference type="Pfam" id="PF22528">
    <property type="entry name" value="PRMT_C"/>
    <property type="match status" value="1"/>
</dbReference>
<sequence length="126" mass="13956">VLDEKFVLPIDVAEDDMSPGGVLSFDGLAGWFDVDFAGSPQNPADSVVQLTTAPDSQGATHWGQQGFFLHPVMAVNSGDEIRGKMHMERNKENHRLMDVLFDFSHVRSQDGQEYVGPPRHAPYCIE</sequence>
<feature type="non-terminal residue" evidence="5">
    <location>
        <position position="1"/>
    </location>
</feature>
<organism evidence="5 6">
    <name type="scientific">Cymbomonas tetramitiformis</name>
    <dbReference type="NCBI Taxonomy" id="36881"/>
    <lineage>
        <taxon>Eukaryota</taxon>
        <taxon>Viridiplantae</taxon>
        <taxon>Chlorophyta</taxon>
        <taxon>Pyramimonadophyceae</taxon>
        <taxon>Pyramimonadales</taxon>
        <taxon>Pyramimonadaceae</taxon>
        <taxon>Cymbomonas</taxon>
    </lineage>
</organism>
<dbReference type="PANTHER" id="PTHR11006:SF68">
    <property type="entry name" value="PROTEIN ARGININE N-METHYLTRANSFERASE PRMT10"/>
    <property type="match status" value="1"/>
</dbReference>
<dbReference type="InterPro" id="IPR029063">
    <property type="entry name" value="SAM-dependent_MTases_sf"/>
</dbReference>
<keyword evidence="3" id="KW-0949">S-adenosyl-L-methionine</keyword>
<dbReference type="GO" id="GO:0005634">
    <property type="term" value="C:nucleus"/>
    <property type="evidence" value="ECO:0007669"/>
    <property type="project" value="TreeGrafter"/>
</dbReference>
<dbReference type="SUPFAM" id="SSF53335">
    <property type="entry name" value="S-adenosyl-L-methionine-dependent methyltransferases"/>
    <property type="match status" value="1"/>
</dbReference>
<evidence type="ECO:0000259" key="4">
    <source>
        <dbReference type="Pfam" id="PF22528"/>
    </source>
</evidence>
<dbReference type="GO" id="GO:0016274">
    <property type="term" value="F:protein-arginine N-methyltransferase activity"/>
    <property type="evidence" value="ECO:0007669"/>
    <property type="project" value="InterPro"/>
</dbReference>
<accession>A0AAE0EYB2</accession>
<dbReference type="AlphaFoldDB" id="A0AAE0EYB2"/>
<dbReference type="GO" id="GO:0042054">
    <property type="term" value="F:histone methyltransferase activity"/>
    <property type="evidence" value="ECO:0007669"/>
    <property type="project" value="TreeGrafter"/>
</dbReference>
<evidence type="ECO:0000313" key="6">
    <source>
        <dbReference type="Proteomes" id="UP001190700"/>
    </source>
</evidence>
<dbReference type="Proteomes" id="UP001190700">
    <property type="component" value="Unassembled WGS sequence"/>
</dbReference>
<gene>
    <name evidence="5" type="ORF">CYMTET_45437</name>
</gene>
<evidence type="ECO:0000256" key="1">
    <source>
        <dbReference type="ARBA" id="ARBA00022603"/>
    </source>
</evidence>
<dbReference type="Gene3D" id="2.70.160.11">
    <property type="entry name" value="Hnrnp arginine n-methyltransferase1"/>
    <property type="match status" value="1"/>
</dbReference>